<comment type="caution">
    <text evidence="2">The sequence shown here is derived from an EMBL/GenBank/DDBJ whole genome shotgun (WGS) entry which is preliminary data.</text>
</comment>
<evidence type="ECO:0000313" key="2">
    <source>
        <dbReference type="EMBL" id="CAK9044465.1"/>
    </source>
</evidence>
<evidence type="ECO:0000256" key="1">
    <source>
        <dbReference type="SAM" id="MobiDB-lite"/>
    </source>
</evidence>
<reference evidence="2 3" key="1">
    <citation type="submission" date="2024-02" db="EMBL/GenBank/DDBJ databases">
        <authorList>
            <person name="Chen Y."/>
            <person name="Shah S."/>
            <person name="Dougan E. K."/>
            <person name="Thang M."/>
            <person name="Chan C."/>
        </authorList>
    </citation>
    <scope>NUCLEOTIDE SEQUENCE [LARGE SCALE GENOMIC DNA]</scope>
</reference>
<name>A0ABP0M2I4_9DINO</name>
<organism evidence="2 3">
    <name type="scientific">Durusdinium trenchii</name>
    <dbReference type="NCBI Taxonomy" id="1381693"/>
    <lineage>
        <taxon>Eukaryota</taxon>
        <taxon>Sar</taxon>
        <taxon>Alveolata</taxon>
        <taxon>Dinophyceae</taxon>
        <taxon>Suessiales</taxon>
        <taxon>Symbiodiniaceae</taxon>
        <taxon>Durusdinium</taxon>
    </lineage>
</organism>
<gene>
    <name evidence="2" type="ORF">SCF082_LOCUS25261</name>
</gene>
<dbReference type="PANTHER" id="PTHR40763">
    <property type="entry name" value="MEMBRANE PROTEIN-RELATED"/>
    <property type="match status" value="1"/>
</dbReference>
<protein>
    <submittedName>
        <fullName evidence="2">Uncharacterized protein MT0994</fullName>
    </submittedName>
</protein>
<dbReference type="EMBL" id="CAXAMM010018890">
    <property type="protein sequence ID" value="CAK9044465.1"/>
    <property type="molecule type" value="Genomic_DNA"/>
</dbReference>
<sequence length="284" mass="29051">MSSFVAFLSGADQYGRWVPDEEVTASAYLGGSTVDFSQALFEHPVITIRSTAFWGSVTLIVPPNVKVEQDGAAILGGFGDVGGVWQNTLNDLPQNLQNPPAVTIRVVGTALMGTVKAVVNPRAAPAQLLSHDEVVRILREVPAEPSTTVQDFMGQALHAHAQAQAQAQQARQASEQAMAQALAHAMGAAAGANAGLPVSGAPGGVPMAPVPAPMGAVPGPDPRQALLQGLVTAQAQSGDPRAALLQQVLNAQTATQAQAQPVPQQVAPAQGHPVSAGGNLQGMD</sequence>
<dbReference type="PANTHER" id="PTHR40763:SF4">
    <property type="entry name" value="DUF1707 DOMAIN-CONTAINING PROTEIN"/>
    <property type="match status" value="1"/>
</dbReference>
<dbReference type="Proteomes" id="UP001642464">
    <property type="component" value="Unassembled WGS sequence"/>
</dbReference>
<feature type="compositionally biased region" description="Low complexity" evidence="1">
    <location>
        <begin position="259"/>
        <end position="270"/>
    </location>
</feature>
<proteinExistence type="predicted"/>
<keyword evidence="3" id="KW-1185">Reference proteome</keyword>
<feature type="region of interest" description="Disordered" evidence="1">
    <location>
        <begin position="259"/>
        <end position="284"/>
    </location>
</feature>
<evidence type="ECO:0000313" key="3">
    <source>
        <dbReference type="Proteomes" id="UP001642464"/>
    </source>
</evidence>
<accession>A0ABP0M2I4</accession>